<reference evidence="15" key="2">
    <citation type="submission" date="2020-11" db="EMBL/GenBank/DDBJ databases">
        <authorList>
            <person name="McCartney M.A."/>
            <person name="Auch B."/>
            <person name="Kono T."/>
            <person name="Mallez S."/>
            <person name="Becker A."/>
            <person name="Gohl D.M."/>
            <person name="Silverstein K.A.T."/>
            <person name="Koren S."/>
            <person name="Bechman K.B."/>
            <person name="Herman A."/>
            <person name="Abrahante J.E."/>
            <person name="Garbe J."/>
        </authorList>
    </citation>
    <scope>NUCLEOTIDE SEQUENCE</scope>
    <source>
        <strain evidence="15">Duluth1</strain>
        <tissue evidence="15">Whole animal</tissue>
    </source>
</reference>
<keyword evidence="10" id="KW-0106">Calcium</keyword>
<dbReference type="Proteomes" id="UP000828390">
    <property type="component" value="Unassembled WGS sequence"/>
</dbReference>
<evidence type="ECO:0000313" key="16">
    <source>
        <dbReference type="Proteomes" id="UP000828390"/>
    </source>
</evidence>
<dbReference type="Gene3D" id="3.10.200.10">
    <property type="entry name" value="Alpha carbonic anhydrase"/>
    <property type="match status" value="1"/>
</dbReference>
<dbReference type="GO" id="GO:0004089">
    <property type="term" value="F:carbonate dehydratase activity"/>
    <property type="evidence" value="ECO:0007669"/>
    <property type="project" value="UniProtKB-EC"/>
</dbReference>
<protein>
    <recommendedName>
        <fullName evidence="4">carbonic anhydrase</fullName>
        <ecNumber evidence="4">4.2.1.1</ecNumber>
    </recommendedName>
</protein>
<dbReference type="InterPro" id="IPR036398">
    <property type="entry name" value="CA_dom_sf"/>
</dbReference>
<comment type="subcellular location">
    <subcellularLocation>
        <location evidence="2">Secreted</location>
        <location evidence="2">Extracellular space</location>
        <location evidence="2">Extracellular matrix</location>
    </subcellularLocation>
</comment>
<name>A0A9D4FTQ3_DREPO</name>
<dbReference type="PANTHER" id="PTHR18952">
    <property type="entry name" value="CARBONIC ANHYDRASE"/>
    <property type="match status" value="1"/>
</dbReference>
<evidence type="ECO:0000256" key="11">
    <source>
        <dbReference type="ARBA" id="ARBA00023157"/>
    </source>
</evidence>
<organism evidence="15 16">
    <name type="scientific">Dreissena polymorpha</name>
    <name type="common">Zebra mussel</name>
    <name type="synonym">Mytilus polymorpha</name>
    <dbReference type="NCBI Taxonomy" id="45954"/>
    <lineage>
        <taxon>Eukaryota</taxon>
        <taxon>Metazoa</taxon>
        <taxon>Spiralia</taxon>
        <taxon>Lophotrochozoa</taxon>
        <taxon>Mollusca</taxon>
        <taxon>Bivalvia</taxon>
        <taxon>Autobranchia</taxon>
        <taxon>Heteroconchia</taxon>
        <taxon>Euheterodonta</taxon>
        <taxon>Imparidentia</taxon>
        <taxon>Neoheterodontei</taxon>
        <taxon>Myida</taxon>
        <taxon>Dreissenoidea</taxon>
        <taxon>Dreissenidae</taxon>
        <taxon>Dreissena</taxon>
    </lineage>
</organism>
<keyword evidence="9" id="KW-0862">Zinc</keyword>
<dbReference type="PANTHER" id="PTHR18952:SF141">
    <property type="entry name" value="CARBONIC ANHYDRASE"/>
    <property type="match status" value="1"/>
</dbReference>
<dbReference type="AlphaFoldDB" id="A0A9D4FTQ3"/>
<gene>
    <name evidence="15" type="ORF">DPMN_131735</name>
</gene>
<dbReference type="Pfam" id="PF00194">
    <property type="entry name" value="Carb_anhydrase"/>
    <property type="match status" value="1"/>
</dbReference>
<sequence>MTLFLTRYVDIADFIDDYWTYEGSLTTPPLYESVQWIVFKEPVEVSPRQVLICSCI</sequence>
<evidence type="ECO:0000256" key="12">
    <source>
        <dbReference type="ARBA" id="ARBA00023239"/>
    </source>
</evidence>
<dbReference type="SUPFAM" id="SSF51069">
    <property type="entry name" value="Carbonic anhydrase"/>
    <property type="match status" value="1"/>
</dbReference>
<dbReference type="PROSITE" id="PS51144">
    <property type="entry name" value="ALPHA_CA_2"/>
    <property type="match status" value="1"/>
</dbReference>
<evidence type="ECO:0000313" key="15">
    <source>
        <dbReference type="EMBL" id="KAH3803474.1"/>
    </source>
</evidence>
<dbReference type="EMBL" id="JAIWYP010000006">
    <property type="protein sequence ID" value="KAH3803474.1"/>
    <property type="molecule type" value="Genomic_DNA"/>
</dbReference>
<evidence type="ECO:0000256" key="3">
    <source>
        <dbReference type="ARBA" id="ARBA00010718"/>
    </source>
</evidence>
<reference evidence="15" key="1">
    <citation type="journal article" date="2019" name="bioRxiv">
        <title>The Genome of the Zebra Mussel, Dreissena polymorpha: A Resource for Invasive Species Research.</title>
        <authorList>
            <person name="McCartney M.A."/>
            <person name="Auch B."/>
            <person name="Kono T."/>
            <person name="Mallez S."/>
            <person name="Zhang Y."/>
            <person name="Obille A."/>
            <person name="Becker A."/>
            <person name="Abrahante J.E."/>
            <person name="Garbe J."/>
            <person name="Badalamenti J.P."/>
            <person name="Herman A."/>
            <person name="Mangelson H."/>
            <person name="Liachko I."/>
            <person name="Sullivan S."/>
            <person name="Sone E.D."/>
            <person name="Koren S."/>
            <person name="Silverstein K.A.T."/>
            <person name="Beckman K.B."/>
            <person name="Gohl D.M."/>
        </authorList>
    </citation>
    <scope>NUCLEOTIDE SEQUENCE</scope>
    <source>
        <strain evidence="15">Duluth1</strain>
        <tissue evidence="15">Whole animal</tissue>
    </source>
</reference>
<proteinExistence type="inferred from homology"/>
<keyword evidence="12" id="KW-0456">Lyase</keyword>
<feature type="domain" description="Alpha-carbonic anhydrase" evidence="14">
    <location>
        <begin position="1"/>
        <end position="56"/>
    </location>
</feature>
<evidence type="ECO:0000256" key="13">
    <source>
        <dbReference type="ARBA" id="ARBA00048348"/>
    </source>
</evidence>
<evidence type="ECO:0000256" key="9">
    <source>
        <dbReference type="ARBA" id="ARBA00022833"/>
    </source>
</evidence>
<keyword evidence="6" id="KW-0272">Extracellular matrix</keyword>
<dbReference type="InterPro" id="IPR001148">
    <property type="entry name" value="CA_dom"/>
</dbReference>
<evidence type="ECO:0000256" key="8">
    <source>
        <dbReference type="ARBA" id="ARBA00022737"/>
    </source>
</evidence>
<keyword evidence="16" id="KW-1185">Reference proteome</keyword>
<dbReference type="EC" id="4.2.1.1" evidence="4"/>
<comment type="catalytic activity">
    <reaction evidence="13">
        <text>hydrogencarbonate + H(+) = CO2 + H2O</text>
        <dbReference type="Rhea" id="RHEA:10748"/>
        <dbReference type="ChEBI" id="CHEBI:15377"/>
        <dbReference type="ChEBI" id="CHEBI:15378"/>
        <dbReference type="ChEBI" id="CHEBI:16526"/>
        <dbReference type="ChEBI" id="CHEBI:17544"/>
        <dbReference type="EC" id="4.2.1.1"/>
    </reaction>
</comment>
<evidence type="ECO:0000256" key="4">
    <source>
        <dbReference type="ARBA" id="ARBA00012925"/>
    </source>
</evidence>
<comment type="caution">
    <text evidence="15">The sequence shown here is derived from an EMBL/GenBank/DDBJ whole genome shotgun (WGS) entry which is preliminary data.</text>
</comment>
<evidence type="ECO:0000256" key="1">
    <source>
        <dbReference type="ARBA" id="ARBA00001947"/>
    </source>
</evidence>
<dbReference type="GO" id="GO:0005737">
    <property type="term" value="C:cytoplasm"/>
    <property type="evidence" value="ECO:0007669"/>
    <property type="project" value="TreeGrafter"/>
</dbReference>
<accession>A0A9D4FTQ3</accession>
<comment type="cofactor">
    <cofactor evidence="1">
        <name>Zn(2+)</name>
        <dbReference type="ChEBI" id="CHEBI:29105"/>
    </cofactor>
</comment>
<keyword evidence="7" id="KW-0479">Metal-binding</keyword>
<keyword evidence="8" id="KW-0677">Repeat</keyword>
<evidence type="ECO:0000256" key="5">
    <source>
        <dbReference type="ARBA" id="ARBA00022525"/>
    </source>
</evidence>
<evidence type="ECO:0000256" key="6">
    <source>
        <dbReference type="ARBA" id="ARBA00022530"/>
    </source>
</evidence>
<keyword evidence="11" id="KW-1015">Disulfide bond</keyword>
<evidence type="ECO:0000256" key="10">
    <source>
        <dbReference type="ARBA" id="ARBA00022837"/>
    </source>
</evidence>
<evidence type="ECO:0000256" key="7">
    <source>
        <dbReference type="ARBA" id="ARBA00022723"/>
    </source>
</evidence>
<dbReference type="InterPro" id="IPR023561">
    <property type="entry name" value="Carbonic_anhydrase_a-class"/>
</dbReference>
<evidence type="ECO:0000256" key="2">
    <source>
        <dbReference type="ARBA" id="ARBA00004498"/>
    </source>
</evidence>
<keyword evidence="5" id="KW-0964">Secreted</keyword>
<dbReference type="GO" id="GO:0008270">
    <property type="term" value="F:zinc ion binding"/>
    <property type="evidence" value="ECO:0007669"/>
    <property type="project" value="InterPro"/>
</dbReference>
<comment type="similarity">
    <text evidence="3">Belongs to the alpha-carbonic anhydrase family.</text>
</comment>
<evidence type="ECO:0000259" key="14">
    <source>
        <dbReference type="PROSITE" id="PS51144"/>
    </source>
</evidence>